<comment type="caution">
    <text evidence="2">The sequence shown here is derived from an EMBL/GenBank/DDBJ whole genome shotgun (WGS) entry which is preliminary data.</text>
</comment>
<evidence type="ECO:0000313" key="3">
    <source>
        <dbReference type="Proteomes" id="UP000237105"/>
    </source>
</evidence>
<keyword evidence="1" id="KW-0732">Signal</keyword>
<dbReference type="EMBL" id="JXTB01000042">
    <property type="protein sequence ID" value="PON71890.1"/>
    <property type="molecule type" value="Genomic_DNA"/>
</dbReference>
<keyword evidence="3" id="KW-1185">Reference proteome</keyword>
<evidence type="ECO:0008006" key="4">
    <source>
        <dbReference type="Google" id="ProtNLM"/>
    </source>
</evidence>
<evidence type="ECO:0000313" key="2">
    <source>
        <dbReference type="EMBL" id="PON71890.1"/>
    </source>
</evidence>
<protein>
    <recommendedName>
        <fullName evidence="4">DUF4283 domain-containing protein</fullName>
    </recommendedName>
</protein>
<name>A0A2P5DF46_PARAD</name>
<proteinExistence type="predicted"/>
<accession>A0A2P5DF46</accession>
<gene>
    <name evidence="2" type="ORF">PanWU01x14_070770</name>
</gene>
<feature type="signal peptide" evidence="1">
    <location>
        <begin position="1"/>
        <end position="21"/>
    </location>
</feature>
<dbReference type="Proteomes" id="UP000237105">
    <property type="component" value="Unassembled WGS sequence"/>
</dbReference>
<evidence type="ECO:0000256" key="1">
    <source>
        <dbReference type="SAM" id="SignalP"/>
    </source>
</evidence>
<feature type="chain" id="PRO_5015160545" description="DUF4283 domain-containing protein" evidence="1">
    <location>
        <begin position="22"/>
        <end position="220"/>
    </location>
</feature>
<reference evidence="3" key="1">
    <citation type="submission" date="2016-06" db="EMBL/GenBank/DDBJ databases">
        <title>Parallel loss of symbiosis genes in relatives of nitrogen-fixing non-legume Parasponia.</title>
        <authorList>
            <person name="Van Velzen R."/>
            <person name="Holmer R."/>
            <person name="Bu F."/>
            <person name="Rutten L."/>
            <person name="Van Zeijl A."/>
            <person name="Liu W."/>
            <person name="Santuari L."/>
            <person name="Cao Q."/>
            <person name="Sharma T."/>
            <person name="Shen D."/>
            <person name="Roswanjaya Y."/>
            <person name="Wardhani T."/>
            <person name="Kalhor M.S."/>
            <person name="Jansen J."/>
            <person name="Van den Hoogen J."/>
            <person name="Gungor B."/>
            <person name="Hartog M."/>
            <person name="Hontelez J."/>
            <person name="Verver J."/>
            <person name="Yang W.-C."/>
            <person name="Schijlen E."/>
            <person name="Repin R."/>
            <person name="Schilthuizen M."/>
            <person name="Schranz E."/>
            <person name="Heidstra R."/>
            <person name="Miyata K."/>
            <person name="Fedorova E."/>
            <person name="Kohlen W."/>
            <person name="Bisseling T."/>
            <person name="Smit S."/>
            <person name="Geurts R."/>
        </authorList>
    </citation>
    <scope>NUCLEOTIDE SEQUENCE [LARGE SCALE GENOMIC DNA]</scope>
    <source>
        <strain evidence="3">cv. WU1-14</strain>
    </source>
</reference>
<sequence>MNFNPLVLWVQFFNVPVVCLTEDCVPSSVEVKLVLLRWLGVPLRDGAWLQAPNRVLRIKSDNESGQKHNRDFKKLSPSWRGGVDLNEFRFSYIIKAQELEEEMELYGARTMKEFIACRDIEFLSWPDHTRFWSQIPSLISVVESVYQCWEAGEESVFLKKKTLLLCLRCKIAKINELFLLERWNVRGLGNPETIMALRSVVRKVSPGLVFLSETKLLVIG</sequence>
<dbReference type="AlphaFoldDB" id="A0A2P5DF46"/>
<organism evidence="2 3">
    <name type="scientific">Parasponia andersonii</name>
    <name type="common">Sponia andersonii</name>
    <dbReference type="NCBI Taxonomy" id="3476"/>
    <lineage>
        <taxon>Eukaryota</taxon>
        <taxon>Viridiplantae</taxon>
        <taxon>Streptophyta</taxon>
        <taxon>Embryophyta</taxon>
        <taxon>Tracheophyta</taxon>
        <taxon>Spermatophyta</taxon>
        <taxon>Magnoliopsida</taxon>
        <taxon>eudicotyledons</taxon>
        <taxon>Gunneridae</taxon>
        <taxon>Pentapetalae</taxon>
        <taxon>rosids</taxon>
        <taxon>fabids</taxon>
        <taxon>Rosales</taxon>
        <taxon>Cannabaceae</taxon>
        <taxon>Parasponia</taxon>
    </lineage>
</organism>